<feature type="signal peptide" evidence="11">
    <location>
        <begin position="1"/>
        <end position="24"/>
    </location>
</feature>
<dbReference type="AlphaFoldDB" id="A0A9W5X7F4"/>
<keyword evidence="4 9" id="KW-0645">Protease</keyword>
<dbReference type="EMBL" id="BMJD01000042">
    <property type="protein sequence ID" value="GGB56163.1"/>
    <property type="molecule type" value="Genomic_DNA"/>
</dbReference>
<dbReference type="Proteomes" id="UP000621492">
    <property type="component" value="Unassembled WGS sequence"/>
</dbReference>
<dbReference type="InterPro" id="IPR046450">
    <property type="entry name" value="PA_dom_sf"/>
</dbReference>
<protein>
    <submittedName>
        <fullName evidence="14">Minor extracellular protease vpr</fullName>
    </submittedName>
</protein>
<keyword evidence="2" id="KW-0134">Cell wall</keyword>
<keyword evidence="3" id="KW-0964">Secreted</keyword>
<dbReference type="InterPro" id="IPR015500">
    <property type="entry name" value="Peptidase_S8_subtilisin-rel"/>
</dbReference>
<dbReference type="InterPro" id="IPR023827">
    <property type="entry name" value="Peptidase_S8_Asp-AS"/>
</dbReference>
<dbReference type="Gene3D" id="3.50.30.30">
    <property type="match status" value="1"/>
</dbReference>
<keyword evidence="5 11" id="KW-0732">Signal</keyword>
<evidence type="ECO:0000256" key="4">
    <source>
        <dbReference type="ARBA" id="ARBA00022670"/>
    </source>
</evidence>
<organism evidence="14 15">
    <name type="scientific">Lentibacillus populi</name>
    <dbReference type="NCBI Taxonomy" id="1827502"/>
    <lineage>
        <taxon>Bacteria</taxon>
        <taxon>Bacillati</taxon>
        <taxon>Bacillota</taxon>
        <taxon>Bacilli</taxon>
        <taxon>Bacillales</taxon>
        <taxon>Bacillaceae</taxon>
        <taxon>Lentibacillus</taxon>
    </lineage>
</organism>
<gene>
    <name evidence="14" type="primary">vpr</name>
    <name evidence="14" type="ORF">GCM10011409_37170</name>
</gene>
<evidence type="ECO:0000256" key="10">
    <source>
        <dbReference type="RuleBase" id="RU003355"/>
    </source>
</evidence>
<reference evidence="14" key="2">
    <citation type="submission" date="2020-09" db="EMBL/GenBank/DDBJ databases">
        <authorList>
            <person name="Sun Q."/>
            <person name="Zhou Y."/>
        </authorList>
    </citation>
    <scope>NUCLEOTIDE SEQUENCE</scope>
    <source>
        <strain evidence="14">CGMCC 1.15454</strain>
    </source>
</reference>
<dbReference type="Pfam" id="PF00082">
    <property type="entry name" value="Peptidase_S8"/>
    <property type="match status" value="1"/>
</dbReference>
<keyword evidence="7 9" id="KW-0720">Serine protease</keyword>
<dbReference type="PROSITE" id="PS51892">
    <property type="entry name" value="SUBTILASE"/>
    <property type="match status" value="1"/>
</dbReference>
<feature type="active site" description="Charge relay system" evidence="8 9">
    <location>
        <position position="152"/>
    </location>
</feature>
<evidence type="ECO:0000259" key="12">
    <source>
        <dbReference type="Pfam" id="PF00082"/>
    </source>
</evidence>
<evidence type="ECO:0000256" key="3">
    <source>
        <dbReference type="ARBA" id="ARBA00022525"/>
    </source>
</evidence>
<dbReference type="PRINTS" id="PR00723">
    <property type="entry name" value="SUBTILISIN"/>
</dbReference>
<evidence type="ECO:0000256" key="11">
    <source>
        <dbReference type="SAM" id="SignalP"/>
    </source>
</evidence>
<evidence type="ECO:0000256" key="2">
    <source>
        <dbReference type="ARBA" id="ARBA00022512"/>
    </source>
</evidence>
<reference evidence="14" key="1">
    <citation type="journal article" date="2014" name="Int. J. Syst. Evol. Microbiol.">
        <title>Complete genome sequence of Corynebacterium casei LMG S-19264T (=DSM 44701T), isolated from a smear-ripened cheese.</title>
        <authorList>
            <consortium name="US DOE Joint Genome Institute (JGI-PGF)"/>
            <person name="Walter F."/>
            <person name="Albersmeier A."/>
            <person name="Kalinowski J."/>
            <person name="Ruckert C."/>
        </authorList>
    </citation>
    <scope>NUCLEOTIDE SEQUENCE</scope>
    <source>
        <strain evidence="14">CGMCC 1.15454</strain>
    </source>
</reference>
<feature type="chain" id="PRO_5040925391" evidence="11">
    <location>
        <begin position="25"/>
        <end position="749"/>
    </location>
</feature>
<accession>A0A9W5X7F4</accession>
<dbReference type="GO" id="GO:0006508">
    <property type="term" value="P:proteolysis"/>
    <property type="evidence" value="ECO:0007669"/>
    <property type="project" value="UniProtKB-KW"/>
</dbReference>
<dbReference type="InterPro" id="IPR022398">
    <property type="entry name" value="Peptidase_S8_His-AS"/>
</dbReference>
<dbReference type="SUPFAM" id="SSF52743">
    <property type="entry name" value="Subtilisin-like"/>
    <property type="match status" value="1"/>
</dbReference>
<dbReference type="CDD" id="cd07474">
    <property type="entry name" value="Peptidases_S8_subtilisin_Vpr-like"/>
    <property type="match status" value="1"/>
</dbReference>
<dbReference type="InterPro" id="IPR023828">
    <property type="entry name" value="Peptidase_S8_Ser-AS"/>
</dbReference>
<dbReference type="InterPro" id="IPR000209">
    <property type="entry name" value="Peptidase_S8/S53_dom"/>
</dbReference>
<sequence length="749" mass="81854">MRRCFMVSIMVTMLLALLHTTTLANTEEDDDTVSVIIEVDGEPGEHQKYIETYYPSIDVVATYDKLFHGLALQGDPKKLAKMESLEFIKAVHPVTTYEANSVGPPPIEDIQIEVENNRKAHSLNKNKSNAVVPEAVNNTSYTGKGVKVGVVDTGIDYNHPDLAKNYTQGYDLVDLDDDPMETVASQGIPTLHGTHVAGIIAADGKLKGVAPDAEIYAYRALGPGGQGTSVQVIAALEQAVKDGVDMINLSLGNAVNGPDYPTSIAVNRAVDLGVAVVTANGNSGPENWTVGSPATASKALAVGALTMPQAVPFLYEPTNDKTIAITPMAGSQAWDLDKDYQVVHTTGKPTNVRGKIVLMERGKIPFYEKAKMAEEAGAEAVVIYNNEQGALQGSVENEKDPLTIPVAATTKQAGEWLVNKSQKDAVYLETTYKQTKKNIADFSSRGPVTVDWDIKPEVIAPGAKILSTVPGGYRELQGTSMAAPHVTGAMALLKQAHPDWSVEQMEGALKTTALPLGKQGQLYDPIVQGMGQIRPKLAINTDTIIYDPLLSFGKITGYKKSKTVDLVIENTTAQDQSYSFDIPSMKKGQHFQLPKNFTVNAHERKTVQVKLDVVSQQLEEGIYQGWLTLNQEKKKYHLPYLFVNQTADYPKAMGFDFSLKPFSDDSYMYQLYVTDPVKSVTVNLYNSATLLYERPFVTIDDPKIGMNEGEIDKRDLGEPGVYKALITVQLENGEYESYETEIEITEERS</sequence>
<comment type="similarity">
    <text evidence="1 9 10">Belongs to the peptidase S8 family.</text>
</comment>
<dbReference type="GO" id="GO:0004252">
    <property type="term" value="F:serine-type endopeptidase activity"/>
    <property type="evidence" value="ECO:0007669"/>
    <property type="project" value="UniProtKB-UniRule"/>
</dbReference>
<evidence type="ECO:0000256" key="1">
    <source>
        <dbReference type="ARBA" id="ARBA00011073"/>
    </source>
</evidence>
<evidence type="ECO:0000256" key="8">
    <source>
        <dbReference type="PIRSR" id="PIRSR615500-1"/>
    </source>
</evidence>
<proteinExistence type="inferred from homology"/>
<name>A0A9W5X7F4_9BACI</name>
<dbReference type="PANTHER" id="PTHR43806">
    <property type="entry name" value="PEPTIDASE S8"/>
    <property type="match status" value="1"/>
</dbReference>
<evidence type="ECO:0000256" key="7">
    <source>
        <dbReference type="ARBA" id="ARBA00022825"/>
    </source>
</evidence>
<dbReference type="Pfam" id="PF02225">
    <property type="entry name" value="PA"/>
    <property type="match status" value="1"/>
</dbReference>
<dbReference type="Gene3D" id="3.40.50.200">
    <property type="entry name" value="Peptidase S8/S53 domain"/>
    <property type="match status" value="1"/>
</dbReference>
<evidence type="ECO:0000259" key="13">
    <source>
        <dbReference type="Pfam" id="PF02225"/>
    </source>
</evidence>
<feature type="active site" description="Charge relay system" evidence="8 9">
    <location>
        <position position="192"/>
    </location>
</feature>
<dbReference type="InterPro" id="IPR034213">
    <property type="entry name" value="S8_Vpr-like"/>
</dbReference>
<dbReference type="PROSITE" id="PS00137">
    <property type="entry name" value="SUBTILASE_HIS"/>
    <property type="match status" value="1"/>
</dbReference>
<dbReference type="InterPro" id="IPR036852">
    <property type="entry name" value="Peptidase_S8/S53_dom_sf"/>
</dbReference>
<evidence type="ECO:0000313" key="14">
    <source>
        <dbReference type="EMBL" id="GGB56163.1"/>
    </source>
</evidence>
<evidence type="ECO:0000256" key="6">
    <source>
        <dbReference type="ARBA" id="ARBA00022801"/>
    </source>
</evidence>
<evidence type="ECO:0000313" key="15">
    <source>
        <dbReference type="Proteomes" id="UP000621492"/>
    </source>
</evidence>
<evidence type="ECO:0000256" key="5">
    <source>
        <dbReference type="ARBA" id="ARBA00022729"/>
    </source>
</evidence>
<keyword evidence="15" id="KW-1185">Reference proteome</keyword>
<evidence type="ECO:0000256" key="9">
    <source>
        <dbReference type="PROSITE-ProRule" id="PRU01240"/>
    </source>
</evidence>
<dbReference type="PROSITE" id="PS00138">
    <property type="entry name" value="SUBTILASE_SER"/>
    <property type="match status" value="1"/>
</dbReference>
<keyword evidence="6 9" id="KW-0378">Hydrolase</keyword>
<dbReference type="PANTHER" id="PTHR43806:SF65">
    <property type="entry name" value="SERINE PROTEASE APRX"/>
    <property type="match status" value="1"/>
</dbReference>
<dbReference type="PROSITE" id="PS00136">
    <property type="entry name" value="SUBTILASE_ASP"/>
    <property type="match status" value="1"/>
</dbReference>
<feature type="domain" description="Peptidase S8/S53" evidence="12">
    <location>
        <begin position="143"/>
        <end position="518"/>
    </location>
</feature>
<dbReference type="SUPFAM" id="SSF52025">
    <property type="entry name" value="PA domain"/>
    <property type="match status" value="1"/>
</dbReference>
<dbReference type="InterPro" id="IPR003137">
    <property type="entry name" value="PA_domain"/>
</dbReference>
<dbReference type="InterPro" id="IPR050131">
    <property type="entry name" value="Peptidase_S8_subtilisin-like"/>
</dbReference>
<feature type="active site" description="Charge relay system" evidence="8 9">
    <location>
        <position position="480"/>
    </location>
</feature>
<comment type="caution">
    <text evidence="14">The sequence shown here is derived from an EMBL/GenBank/DDBJ whole genome shotgun (WGS) entry which is preliminary data.</text>
</comment>
<feature type="domain" description="PA" evidence="13">
    <location>
        <begin position="348"/>
        <end position="417"/>
    </location>
</feature>
<dbReference type="RefSeq" id="WP_088052208.1">
    <property type="nucleotide sequence ID" value="NZ_BMJD01000042.1"/>
</dbReference>